<evidence type="ECO:0000313" key="1">
    <source>
        <dbReference type="EMBL" id="KIW17946.1"/>
    </source>
</evidence>
<proteinExistence type="predicted"/>
<protein>
    <recommendedName>
        <fullName evidence="3">AttH domain-containing protein</fullName>
    </recommendedName>
</protein>
<organism evidence="1 2">
    <name type="scientific">Exophiala spinifera</name>
    <dbReference type="NCBI Taxonomy" id="91928"/>
    <lineage>
        <taxon>Eukaryota</taxon>
        <taxon>Fungi</taxon>
        <taxon>Dikarya</taxon>
        <taxon>Ascomycota</taxon>
        <taxon>Pezizomycotina</taxon>
        <taxon>Eurotiomycetes</taxon>
        <taxon>Chaetothyriomycetidae</taxon>
        <taxon>Chaetothyriales</taxon>
        <taxon>Herpotrichiellaceae</taxon>
        <taxon>Exophiala</taxon>
    </lineage>
</organism>
<dbReference type="OrthoDB" id="4341326at2759"/>
<dbReference type="RefSeq" id="XP_016238162.1">
    <property type="nucleotide sequence ID" value="XM_016379485.1"/>
</dbReference>
<sequence>MRSLANLVALGTAAQNVITNVLPNNTGHLFEPSAGPVEMKFEGPLLPDTYNRPLFNDYGFVLRGNTTEGEDWSMWLFMYRQIGNSEFIMPEDIFQLSLIHGSFSEQDKQVMHDNDFSTKGQSVEDYRPTGTIKTEYYNDYVSWSYEGFKMERYHDHWEAHGTYNNITVNVAMYQRGDMVYHAGKFDALEDCDASTPHKNFDCFGAAGGIVHLHNVTGSIVTQEGKTMELDVAYGVHERIMNAGVVPPRVEEGAGRGASWFHSWGKNVSWWSFYEDAGPYAVGLTNVDNCTYYTSGLPNVTIEEQASWIDPRSHFLVPSKWRTWQRYDDGFLESYGTGYARLYYYWLRNHGLITVYQYLGDSITTFTRKDGSVVTENTMAFLEFMRDTIS</sequence>
<dbReference type="AlphaFoldDB" id="A0A0D1YRT6"/>
<dbReference type="GeneID" id="27332224"/>
<gene>
    <name evidence="1" type="ORF">PV08_05141</name>
</gene>
<dbReference type="Proteomes" id="UP000053328">
    <property type="component" value="Unassembled WGS sequence"/>
</dbReference>
<dbReference type="VEuPathDB" id="FungiDB:PV08_05141"/>
<reference evidence="1 2" key="1">
    <citation type="submission" date="2015-01" db="EMBL/GenBank/DDBJ databases">
        <title>The Genome Sequence of Exophiala spinifera CBS89968.</title>
        <authorList>
            <consortium name="The Broad Institute Genomics Platform"/>
            <person name="Cuomo C."/>
            <person name="de Hoog S."/>
            <person name="Gorbushina A."/>
            <person name="Stielow B."/>
            <person name="Teixiera M."/>
            <person name="Abouelleil A."/>
            <person name="Chapman S.B."/>
            <person name="Priest M."/>
            <person name="Young S.K."/>
            <person name="Wortman J."/>
            <person name="Nusbaum C."/>
            <person name="Birren B."/>
        </authorList>
    </citation>
    <scope>NUCLEOTIDE SEQUENCE [LARGE SCALE GENOMIC DNA]</scope>
    <source>
        <strain evidence="1 2">CBS 89968</strain>
    </source>
</reference>
<evidence type="ECO:0000313" key="2">
    <source>
        <dbReference type="Proteomes" id="UP000053328"/>
    </source>
</evidence>
<accession>A0A0D1YRT6</accession>
<keyword evidence="2" id="KW-1185">Reference proteome</keyword>
<dbReference type="HOGENOM" id="CLU_709873_0_0_1"/>
<name>A0A0D1YRT6_9EURO</name>
<evidence type="ECO:0008006" key="3">
    <source>
        <dbReference type="Google" id="ProtNLM"/>
    </source>
</evidence>
<dbReference type="EMBL" id="KN847494">
    <property type="protein sequence ID" value="KIW17946.1"/>
    <property type="molecule type" value="Genomic_DNA"/>
</dbReference>